<comment type="caution">
    <text evidence="2">The sequence shown here is derived from an EMBL/GenBank/DDBJ whole genome shotgun (WGS) entry which is preliminary data.</text>
</comment>
<name>A0A4Y7T1F3_COPMI</name>
<keyword evidence="3" id="KW-1185">Reference proteome</keyword>
<dbReference type="EMBL" id="QPFP01000035">
    <property type="protein sequence ID" value="TEB27997.1"/>
    <property type="molecule type" value="Genomic_DNA"/>
</dbReference>
<organism evidence="2 3">
    <name type="scientific">Coprinellus micaceus</name>
    <name type="common">Glistening ink-cap mushroom</name>
    <name type="synonym">Coprinus micaceus</name>
    <dbReference type="NCBI Taxonomy" id="71717"/>
    <lineage>
        <taxon>Eukaryota</taxon>
        <taxon>Fungi</taxon>
        <taxon>Dikarya</taxon>
        <taxon>Basidiomycota</taxon>
        <taxon>Agaricomycotina</taxon>
        <taxon>Agaricomycetes</taxon>
        <taxon>Agaricomycetidae</taxon>
        <taxon>Agaricales</taxon>
        <taxon>Agaricineae</taxon>
        <taxon>Psathyrellaceae</taxon>
        <taxon>Coprinellus</taxon>
    </lineage>
</organism>
<evidence type="ECO:0000313" key="3">
    <source>
        <dbReference type="Proteomes" id="UP000298030"/>
    </source>
</evidence>
<feature type="compositionally biased region" description="Polar residues" evidence="1">
    <location>
        <begin position="244"/>
        <end position="254"/>
    </location>
</feature>
<dbReference type="Proteomes" id="UP000298030">
    <property type="component" value="Unassembled WGS sequence"/>
</dbReference>
<evidence type="ECO:0000256" key="1">
    <source>
        <dbReference type="SAM" id="MobiDB-lite"/>
    </source>
</evidence>
<dbReference type="AlphaFoldDB" id="A0A4Y7T1F3"/>
<reference evidence="2 3" key="1">
    <citation type="journal article" date="2019" name="Nat. Ecol. Evol.">
        <title>Megaphylogeny resolves global patterns of mushroom evolution.</title>
        <authorList>
            <person name="Varga T."/>
            <person name="Krizsan K."/>
            <person name="Foldi C."/>
            <person name="Dima B."/>
            <person name="Sanchez-Garcia M."/>
            <person name="Sanchez-Ramirez S."/>
            <person name="Szollosi G.J."/>
            <person name="Szarkandi J.G."/>
            <person name="Papp V."/>
            <person name="Albert L."/>
            <person name="Andreopoulos W."/>
            <person name="Angelini C."/>
            <person name="Antonin V."/>
            <person name="Barry K.W."/>
            <person name="Bougher N.L."/>
            <person name="Buchanan P."/>
            <person name="Buyck B."/>
            <person name="Bense V."/>
            <person name="Catcheside P."/>
            <person name="Chovatia M."/>
            <person name="Cooper J."/>
            <person name="Damon W."/>
            <person name="Desjardin D."/>
            <person name="Finy P."/>
            <person name="Geml J."/>
            <person name="Haridas S."/>
            <person name="Hughes K."/>
            <person name="Justo A."/>
            <person name="Karasinski D."/>
            <person name="Kautmanova I."/>
            <person name="Kiss B."/>
            <person name="Kocsube S."/>
            <person name="Kotiranta H."/>
            <person name="LaButti K.M."/>
            <person name="Lechner B.E."/>
            <person name="Liimatainen K."/>
            <person name="Lipzen A."/>
            <person name="Lukacs Z."/>
            <person name="Mihaltcheva S."/>
            <person name="Morgado L.N."/>
            <person name="Niskanen T."/>
            <person name="Noordeloos M.E."/>
            <person name="Ohm R.A."/>
            <person name="Ortiz-Santana B."/>
            <person name="Ovrebo C."/>
            <person name="Racz N."/>
            <person name="Riley R."/>
            <person name="Savchenko A."/>
            <person name="Shiryaev A."/>
            <person name="Soop K."/>
            <person name="Spirin V."/>
            <person name="Szebenyi C."/>
            <person name="Tomsovsky M."/>
            <person name="Tulloss R.E."/>
            <person name="Uehling J."/>
            <person name="Grigoriev I.V."/>
            <person name="Vagvolgyi C."/>
            <person name="Papp T."/>
            <person name="Martin F.M."/>
            <person name="Miettinen O."/>
            <person name="Hibbett D.S."/>
            <person name="Nagy L.G."/>
        </authorList>
    </citation>
    <scope>NUCLEOTIDE SEQUENCE [LARGE SCALE GENOMIC DNA]</scope>
    <source>
        <strain evidence="2 3">FP101781</strain>
    </source>
</reference>
<evidence type="ECO:0000313" key="2">
    <source>
        <dbReference type="EMBL" id="TEB27997.1"/>
    </source>
</evidence>
<feature type="region of interest" description="Disordered" evidence="1">
    <location>
        <begin position="242"/>
        <end position="267"/>
    </location>
</feature>
<proteinExistence type="predicted"/>
<protein>
    <submittedName>
        <fullName evidence="2">Uncharacterized protein</fullName>
    </submittedName>
</protein>
<accession>A0A4Y7T1F3</accession>
<gene>
    <name evidence="2" type="ORF">FA13DRAFT_1712062</name>
</gene>
<sequence length="267" mass="29408">MEFIGNGERGGRPIYEGVEVSPRAQECGEAAGNSTGPGVDEGRWTWRQHRGLGEEGHDTCGVTNGREPMVQGKPYRLKKTVSTNIRSFLVTISRVREVGEKREGVMYSFEVSNTPPVFLKSPATDKGPGFALAVFGPVGCTIDARRPKAYGRGNMPCGASVHTRRFQKQHWLEYRYESDEAAWAPRRQTYRQGSAAAAPDARIDLGRLTLTLFPEAQRIPLTQENPSIVRVPSRLCAYIAEQGSPHQNANTQRGTLPPRLRGGDVTS</sequence>